<protein>
    <submittedName>
        <fullName evidence="1">Uncharacterized protein</fullName>
    </submittedName>
</protein>
<accession>A0ABU7DU14</accession>
<organism evidence="1 2">
    <name type="scientific">Characodon lateralis</name>
    <dbReference type="NCBI Taxonomy" id="208331"/>
    <lineage>
        <taxon>Eukaryota</taxon>
        <taxon>Metazoa</taxon>
        <taxon>Chordata</taxon>
        <taxon>Craniata</taxon>
        <taxon>Vertebrata</taxon>
        <taxon>Euteleostomi</taxon>
        <taxon>Actinopterygii</taxon>
        <taxon>Neopterygii</taxon>
        <taxon>Teleostei</taxon>
        <taxon>Neoteleostei</taxon>
        <taxon>Acanthomorphata</taxon>
        <taxon>Ovalentaria</taxon>
        <taxon>Atherinomorphae</taxon>
        <taxon>Cyprinodontiformes</taxon>
        <taxon>Goodeidae</taxon>
        <taxon>Characodon</taxon>
    </lineage>
</organism>
<keyword evidence="2" id="KW-1185">Reference proteome</keyword>
<sequence>MIFPDETPSPTTRLIVETLTREVELEPMTACLGAGSSFTTATARRDTSTPAVSDLINPTDSRWKQKWRGRVCLNI</sequence>
<reference evidence="1 2" key="1">
    <citation type="submission" date="2021-06" db="EMBL/GenBank/DDBJ databases">
        <authorList>
            <person name="Palmer J.M."/>
        </authorList>
    </citation>
    <scope>NUCLEOTIDE SEQUENCE [LARGE SCALE GENOMIC DNA]</scope>
    <source>
        <strain evidence="1 2">CL_MEX2019</strain>
        <tissue evidence="1">Muscle</tissue>
    </source>
</reference>
<dbReference type="Proteomes" id="UP001352852">
    <property type="component" value="Unassembled WGS sequence"/>
</dbReference>
<comment type="caution">
    <text evidence="1">The sequence shown here is derived from an EMBL/GenBank/DDBJ whole genome shotgun (WGS) entry which is preliminary data.</text>
</comment>
<gene>
    <name evidence="1" type="ORF">CHARACLAT_010715</name>
</gene>
<proteinExistence type="predicted"/>
<dbReference type="EMBL" id="JAHUTJ010033482">
    <property type="protein sequence ID" value="MED6277179.1"/>
    <property type="molecule type" value="Genomic_DNA"/>
</dbReference>
<evidence type="ECO:0000313" key="2">
    <source>
        <dbReference type="Proteomes" id="UP001352852"/>
    </source>
</evidence>
<evidence type="ECO:0000313" key="1">
    <source>
        <dbReference type="EMBL" id="MED6277179.1"/>
    </source>
</evidence>
<name>A0ABU7DU14_9TELE</name>